<dbReference type="GO" id="GO:0008270">
    <property type="term" value="F:zinc ion binding"/>
    <property type="evidence" value="ECO:0007669"/>
    <property type="project" value="InterPro"/>
</dbReference>
<dbReference type="PANTHER" id="PTHR47926:SF452">
    <property type="entry name" value="PENTATRICOPEPTIDE REPEAT-CONTAINING PROTEIN"/>
    <property type="match status" value="1"/>
</dbReference>
<dbReference type="AlphaFoldDB" id="A0A678WD57"/>
<evidence type="ECO:0000256" key="2">
    <source>
        <dbReference type="ARBA" id="ARBA00022737"/>
    </source>
</evidence>
<feature type="repeat" description="PPR" evidence="3">
    <location>
        <begin position="394"/>
        <end position="428"/>
    </location>
</feature>
<accession>A0A678WD57</accession>
<dbReference type="Pfam" id="PF01535">
    <property type="entry name" value="PPR"/>
    <property type="match status" value="8"/>
</dbReference>
<dbReference type="InterPro" id="IPR011990">
    <property type="entry name" value="TPR-like_helical_dom_sf"/>
</dbReference>
<evidence type="ECO:0000313" key="5">
    <source>
        <dbReference type="EMBL" id="AYM00541.1"/>
    </source>
</evidence>
<reference evidence="5" key="2">
    <citation type="submission" date="2018-02" db="EMBL/GenBank/DDBJ databases">
        <authorList>
            <person name="Li H.Q."/>
            <person name="Lu S.F."/>
        </authorList>
    </citation>
    <scope>NUCLEOTIDE SEQUENCE</scope>
</reference>
<dbReference type="GO" id="GO:0003723">
    <property type="term" value="F:RNA binding"/>
    <property type="evidence" value="ECO:0007669"/>
    <property type="project" value="InterPro"/>
</dbReference>
<keyword evidence="2" id="KW-0677">Repeat</keyword>
<dbReference type="PROSITE" id="PS51375">
    <property type="entry name" value="PPR"/>
    <property type="match status" value="5"/>
</dbReference>
<dbReference type="InterPro" id="IPR046960">
    <property type="entry name" value="PPR_At4g14850-like_plant"/>
</dbReference>
<protein>
    <submittedName>
        <fullName evidence="5">Pentatricopeptide repeat protein</fullName>
    </submittedName>
</protein>
<dbReference type="GO" id="GO:0099402">
    <property type="term" value="P:plant organ development"/>
    <property type="evidence" value="ECO:0007669"/>
    <property type="project" value="UniProtKB-ARBA"/>
</dbReference>
<dbReference type="FunFam" id="1.25.40.10:FF:000344">
    <property type="entry name" value="Pentatricopeptide repeat-containing protein"/>
    <property type="match status" value="1"/>
</dbReference>
<feature type="repeat" description="PPR" evidence="3">
    <location>
        <begin position="495"/>
        <end position="529"/>
    </location>
</feature>
<name>A0A678WD57_SALMI</name>
<dbReference type="InterPro" id="IPR046848">
    <property type="entry name" value="E_motif"/>
</dbReference>
<dbReference type="GO" id="GO:0009451">
    <property type="term" value="P:RNA modification"/>
    <property type="evidence" value="ECO:0007669"/>
    <property type="project" value="InterPro"/>
</dbReference>
<organism evidence="5">
    <name type="scientific">Salvia miltiorrhiza</name>
    <name type="common">Chinese sage</name>
    <dbReference type="NCBI Taxonomy" id="226208"/>
    <lineage>
        <taxon>Eukaryota</taxon>
        <taxon>Viridiplantae</taxon>
        <taxon>Streptophyta</taxon>
        <taxon>Embryophyta</taxon>
        <taxon>Tracheophyta</taxon>
        <taxon>Spermatophyta</taxon>
        <taxon>Magnoliopsida</taxon>
        <taxon>eudicotyledons</taxon>
        <taxon>Gunneridae</taxon>
        <taxon>Pentapetalae</taxon>
        <taxon>asterids</taxon>
        <taxon>lamiids</taxon>
        <taxon>Lamiales</taxon>
        <taxon>Lamiaceae</taxon>
        <taxon>Nepetoideae</taxon>
        <taxon>Mentheae</taxon>
        <taxon>Salviinae</taxon>
        <taxon>Salvia</taxon>
        <taxon>Salvia incertae sedis</taxon>
    </lineage>
</organism>
<dbReference type="PANTHER" id="PTHR47926">
    <property type="entry name" value="PENTATRICOPEPTIDE REPEAT-CONTAINING PROTEIN"/>
    <property type="match status" value="1"/>
</dbReference>
<evidence type="ECO:0000256" key="1">
    <source>
        <dbReference type="ARBA" id="ARBA00006643"/>
    </source>
</evidence>
<sequence>MAKESLNLRLQIAPPISEHRYFPAIIQASKKSPNHELRIRHHNSRKSTTSASRREFRSVEGSILSIKRLLYYVNNGCLETALQLFDKMGKSKTFVWNVMIRGLVDSGLFQEAIEMYYQMRIEGIEADNFTFPFVIKACVGLKEGKNVHSTVIKLGFDLDIYVCNALIVMYAKVGCVEDSERVFERMPVRDLVSWNSMASVYVLVGDGWSSLMCFEKMQRVGVGLDRISCISALGACVLEHRLLSGKEIFCQVLKNGLELDPMIQSSVIDMFGKCGGVDYAERFCDRIAEKNVVVWNSMIGAYAGNKKPFESFACVEMMQDANSYMAPDTVTLINLLPSCSNLRALLQGKTIHGYAFRKGFLSHLVLETALVDMYGKCGRLVLAESVFFRMKTRNLVSWNAMIAAYVQNSKDRGAIETFRDLQLEPYVPDEITFASTLAAYAEIALPKEGEQIHGLICKFGFSLGVYVANALIHMYSKCGDLEAARKIFDRLEFKDLVSWNTIIMAYAIHGSGAYCFRLFSDMINEGHEPNGSTFVSLLSACSITGIVDEGWEFFYSMKRDYGVDPGIEHYGCMLDLLGRAGNLERAKRLIEEMPLEPTSRIWGSLLAASRHHRDITLAELAANHIFSLDGDNTGCYVLLANMYAEVGRWEDVERVRSLMKKQGLKMTSSCSILEHNGRTHKFKNHDRSQSYAVYEALDVLSRKIGENGVHCSSVSKFKPTESLKARGNSPMYHSVRLATCFGLIKTTIGETVLIRKNVRLCEDCHSATKKISLITKREIVVGDSKMYHHFKDGRCSCGDYW</sequence>
<evidence type="ECO:0000256" key="3">
    <source>
        <dbReference type="PROSITE-ProRule" id="PRU00708"/>
    </source>
</evidence>
<feature type="repeat" description="PPR" evidence="3">
    <location>
        <begin position="159"/>
        <end position="193"/>
    </location>
</feature>
<dbReference type="InterPro" id="IPR032867">
    <property type="entry name" value="DYW_dom"/>
</dbReference>
<comment type="similarity">
    <text evidence="1">Belongs to the PPR family. PCMP-H subfamily.</text>
</comment>
<feature type="repeat" description="PPR" evidence="3">
    <location>
        <begin position="632"/>
        <end position="666"/>
    </location>
</feature>
<dbReference type="FunFam" id="1.25.40.10:FF:000158">
    <property type="entry name" value="pentatricopeptide repeat-containing protein At2g33680"/>
    <property type="match status" value="1"/>
</dbReference>
<dbReference type="NCBIfam" id="TIGR00756">
    <property type="entry name" value="PPR"/>
    <property type="match status" value="5"/>
</dbReference>
<feature type="domain" description="DYW" evidence="4">
    <location>
        <begin position="731"/>
        <end position="801"/>
    </location>
</feature>
<reference evidence="5" key="1">
    <citation type="journal article" date="2018" name="Molecules">
        <title>The Pentatricopeptide Repeat Gene Family in Salvia miltiorrhiza: Genome-Wide Characterization and Expression Analysis.</title>
        <authorList>
            <person name="Li H."/>
            <person name="Li C."/>
            <person name="Deng Y."/>
            <person name="Jiang X."/>
            <person name="Lu S."/>
        </authorList>
    </citation>
    <scope>NUCLEOTIDE SEQUENCE</scope>
</reference>
<dbReference type="FunFam" id="1.25.40.10:FF:000073">
    <property type="entry name" value="Pentatricopeptide repeat-containing protein chloroplastic"/>
    <property type="match status" value="1"/>
</dbReference>
<dbReference type="EMBL" id="MH004541">
    <property type="protein sequence ID" value="AYM00541.1"/>
    <property type="molecule type" value="mRNA"/>
</dbReference>
<proteinExistence type="evidence at transcript level"/>
<dbReference type="Pfam" id="PF14432">
    <property type="entry name" value="DYW_deaminase"/>
    <property type="match status" value="1"/>
</dbReference>
<feature type="repeat" description="PPR" evidence="3">
    <location>
        <begin position="92"/>
        <end position="126"/>
    </location>
</feature>
<evidence type="ECO:0000259" key="4">
    <source>
        <dbReference type="Pfam" id="PF14432"/>
    </source>
</evidence>
<dbReference type="Pfam" id="PF20431">
    <property type="entry name" value="E_motif"/>
    <property type="match status" value="1"/>
</dbReference>
<dbReference type="InterPro" id="IPR002885">
    <property type="entry name" value="PPR_rpt"/>
</dbReference>
<dbReference type="Pfam" id="PF13041">
    <property type="entry name" value="PPR_2"/>
    <property type="match status" value="2"/>
</dbReference>
<dbReference type="Gene3D" id="1.25.40.10">
    <property type="entry name" value="Tetratricopeptide repeat domain"/>
    <property type="match status" value="6"/>
</dbReference>